<reference evidence="1" key="1">
    <citation type="journal article" date="2014" name="Front. Microbiol.">
        <title>High frequency of phylogenetically diverse reductive dehalogenase-homologous genes in deep subseafloor sedimentary metagenomes.</title>
        <authorList>
            <person name="Kawai M."/>
            <person name="Futagami T."/>
            <person name="Toyoda A."/>
            <person name="Takaki Y."/>
            <person name="Nishi S."/>
            <person name="Hori S."/>
            <person name="Arai W."/>
            <person name="Tsubouchi T."/>
            <person name="Morono Y."/>
            <person name="Uchiyama I."/>
            <person name="Ito T."/>
            <person name="Fujiyama A."/>
            <person name="Inagaki F."/>
            <person name="Takami H."/>
        </authorList>
    </citation>
    <scope>NUCLEOTIDE SEQUENCE</scope>
    <source>
        <strain evidence="1">Expedition CK06-06</strain>
    </source>
</reference>
<protein>
    <submittedName>
        <fullName evidence="1">Uncharacterized protein</fullName>
    </submittedName>
</protein>
<name>X1FEC8_9ZZZZ</name>
<gene>
    <name evidence="1" type="ORF">S03H2_14315</name>
</gene>
<organism evidence="1">
    <name type="scientific">marine sediment metagenome</name>
    <dbReference type="NCBI Taxonomy" id="412755"/>
    <lineage>
        <taxon>unclassified sequences</taxon>
        <taxon>metagenomes</taxon>
        <taxon>ecological metagenomes</taxon>
    </lineage>
</organism>
<dbReference type="EMBL" id="BARU01007263">
    <property type="protein sequence ID" value="GAH43352.1"/>
    <property type="molecule type" value="Genomic_DNA"/>
</dbReference>
<sequence>EIFGVDFMNCWTHWPDFLKPLQKLIMIKWVKVDWDSTAERDGEYDTWEGE</sequence>
<evidence type="ECO:0000313" key="1">
    <source>
        <dbReference type="EMBL" id="GAH43352.1"/>
    </source>
</evidence>
<feature type="non-terminal residue" evidence="1">
    <location>
        <position position="1"/>
    </location>
</feature>
<dbReference type="AlphaFoldDB" id="X1FEC8"/>
<comment type="caution">
    <text evidence="1">The sequence shown here is derived from an EMBL/GenBank/DDBJ whole genome shotgun (WGS) entry which is preliminary data.</text>
</comment>
<accession>X1FEC8</accession>
<proteinExistence type="predicted"/>